<sequence length="601" mass="66749">MMNLAIDTVDPSKGRKPSSVIPLTNYLKMNAMNQTIEASVSLPLLELKNVCKSYGAGNTKTSVLHNINLRIKEGEFIAIVGFSGSGKTTLISTIAGLIQADSGDVLKQNKVINAPGPDRGVVFQNYSLMPWLTVYENVALAVNEIFKDWPAAQRKAHTEKYVRMVNLGSAMDKKPAELSGGMRQRVNVARALAANPDILLLDEPLSALDALTRGMLQDEILQIWEQEKKTVILITNDVDEAIYMADRVIPLNPGPNATLGPDFIVNIDRPRNRTELNHNEVFKKCRADITQYLMDIGMEKALSDGQTQTKLPNVRPNTSNDWSLDRSALKPVKEDAGRPNYRYLEFSQIAKTYPTPDGNSTTKVVDGFDLRVKKGEFISIIGHSGCGKSTVLSMAAGLNSISEGAIFLDNREVYSAGPDRGVVFQAPSLFPWLTAFANVMLGVDKVYPHATKAEREDIVEYYLTRVGLGDSLQKKAADMSNGMRQRVGIARAFALSPKLLLLDEPFGMLDSLTRWELQEVLMEVWERTHVTALIVTHDVDEAILLADRVIMMTNGPHAKIGKIENIDLPRPRSRKALLGHPDYYKYRESILRFLSDCEHSH</sequence>
<dbReference type="SMART" id="SM00382">
    <property type="entry name" value="AAA"/>
    <property type="match status" value="2"/>
</dbReference>
<dbReference type="GO" id="GO:0016887">
    <property type="term" value="F:ATP hydrolysis activity"/>
    <property type="evidence" value="ECO:0007669"/>
    <property type="project" value="InterPro"/>
</dbReference>
<keyword evidence="3" id="KW-0813">Transport</keyword>
<dbReference type="InterPro" id="IPR005890">
    <property type="entry name" value="NO3_transporter_ATP-bd-like"/>
</dbReference>
<dbReference type="InterPro" id="IPR003439">
    <property type="entry name" value="ABC_transporter-like_ATP-bd"/>
</dbReference>
<evidence type="ECO:0000313" key="9">
    <source>
        <dbReference type="EMBL" id="ESS71894.1"/>
    </source>
</evidence>
<keyword evidence="4" id="KW-1003">Cell membrane</keyword>
<dbReference type="PANTHER" id="PTHR42788">
    <property type="entry name" value="TAURINE IMPORT ATP-BINDING PROTEIN-RELATED"/>
    <property type="match status" value="1"/>
</dbReference>
<dbReference type="Gene3D" id="3.40.50.300">
    <property type="entry name" value="P-loop containing nucleotide triphosphate hydrolases"/>
    <property type="match status" value="2"/>
</dbReference>
<evidence type="ECO:0000256" key="5">
    <source>
        <dbReference type="ARBA" id="ARBA00022741"/>
    </source>
</evidence>
<keyword evidence="7" id="KW-0472">Membrane</keyword>
<dbReference type="eggNOG" id="COG1116">
    <property type="taxonomic scope" value="Bacteria"/>
</dbReference>
<dbReference type="PATRIC" id="fig|1116472.3.peg.2333"/>
<dbReference type="InterPro" id="IPR050166">
    <property type="entry name" value="ABC_transporter_ATP-bind"/>
</dbReference>
<dbReference type="STRING" id="1116472.MGMO_85c00190"/>
<dbReference type="InterPro" id="IPR017871">
    <property type="entry name" value="ABC_transporter-like_CS"/>
</dbReference>
<evidence type="ECO:0000259" key="8">
    <source>
        <dbReference type="PROSITE" id="PS50893"/>
    </source>
</evidence>
<dbReference type="CDD" id="cd03293">
    <property type="entry name" value="ABC_NrtD_SsuB_transporters"/>
    <property type="match status" value="2"/>
</dbReference>
<dbReference type="AlphaFoldDB" id="V5BVJ4"/>
<dbReference type="GO" id="GO:0005886">
    <property type="term" value="C:plasma membrane"/>
    <property type="evidence" value="ECO:0007669"/>
    <property type="project" value="UniProtKB-SubCell"/>
</dbReference>
<evidence type="ECO:0000256" key="4">
    <source>
        <dbReference type="ARBA" id="ARBA00022475"/>
    </source>
</evidence>
<keyword evidence="6 9" id="KW-0067">ATP-binding</keyword>
<dbReference type="Proteomes" id="UP000017842">
    <property type="component" value="Unassembled WGS sequence"/>
</dbReference>
<dbReference type="PANTHER" id="PTHR42788:SF13">
    <property type="entry name" value="ALIPHATIC SULFONATES IMPORT ATP-BINDING PROTEIN SSUB"/>
    <property type="match status" value="1"/>
</dbReference>
<dbReference type="EMBL" id="AYLO01000082">
    <property type="protein sequence ID" value="ESS71894.1"/>
    <property type="molecule type" value="Genomic_DNA"/>
</dbReference>
<dbReference type="GO" id="GO:0015112">
    <property type="term" value="F:nitrate transmembrane transporter activity"/>
    <property type="evidence" value="ECO:0007669"/>
    <property type="project" value="InterPro"/>
</dbReference>
<dbReference type="Pfam" id="PF00005">
    <property type="entry name" value="ABC_tran"/>
    <property type="match status" value="2"/>
</dbReference>
<evidence type="ECO:0000313" key="10">
    <source>
        <dbReference type="Proteomes" id="UP000017842"/>
    </source>
</evidence>
<dbReference type="PROSITE" id="PS50893">
    <property type="entry name" value="ABC_TRANSPORTER_2"/>
    <property type="match status" value="2"/>
</dbReference>
<feature type="domain" description="ABC transporter" evidence="8">
    <location>
        <begin position="45"/>
        <end position="278"/>
    </location>
</feature>
<evidence type="ECO:0000256" key="1">
    <source>
        <dbReference type="ARBA" id="ARBA00004202"/>
    </source>
</evidence>
<dbReference type="NCBIfam" id="TIGR01184">
    <property type="entry name" value="ntrCD"/>
    <property type="match status" value="1"/>
</dbReference>
<dbReference type="InterPro" id="IPR003593">
    <property type="entry name" value="AAA+_ATPase"/>
</dbReference>
<evidence type="ECO:0000256" key="3">
    <source>
        <dbReference type="ARBA" id="ARBA00022448"/>
    </source>
</evidence>
<proteinExistence type="inferred from homology"/>
<dbReference type="SUPFAM" id="SSF52540">
    <property type="entry name" value="P-loop containing nucleoside triphosphate hydrolases"/>
    <property type="match status" value="2"/>
</dbReference>
<evidence type="ECO:0000256" key="7">
    <source>
        <dbReference type="ARBA" id="ARBA00023136"/>
    </source>
</evidence>
<name>V5BVJ4_9GAMM</name>
<organism evidence="9 10">
    <name type="scientific">Methyloglobulus morosus KoM1</name>
    <dbReference type="NCBI Taxonomy" id="1116472"/>
    <lineage>
        <taxon>Bacteria</taxon>
        <taxon>Pseudomonadati</taxon>
        <taxon>Pseudomonadota</taxon>
        <taxon>Gammaproteobacteria</taxon>
        <taxon>Methylococcales</taxon>
        <taxon>Methylococcaceae</taxon>
        <taxon>Methyloglobulus</taxon>
    </lineage>
</organism>
<reference evidence="9 10" key="1">
    <citation type="journal article" date="2013" name="Genome Announc.">
        <title>Draft Genome Sequence of the Methanotrophic Gammaproteobacterium Methyloglobulus morosus DSM 22980 Strain KoM1.</title>
        <authorList>
            <person name="Poehlein A."/>
            <person name="Deutzmann J.S."/>
            <person name="Daniel R."/>
            <person name="Simeonova D.D."/>
        </authorList>
    </citation>
    <scope>NUCLEOTIDE SEQUENCE [LARGE SCALE GENOMIC DNA]</scope>
    <source>
        <strain evidence="9 10">KoM1</strain>
    </source>
</reference>
<comment type="similarity">
    <text evidence="2">Belongs to the ABC transporter superfamily.</text>
</comment>
<dbReference type="EC" id="3.6.3.-" evidence="9"/>
<dbReference type="GO" id="GO:0005524">
    <property type="term" value="F:ATP binding"/>
    <property type="evidence" value="ECO:0007669"/>
    <property type="project" value="UniProtKB-KW"/>
</dbReference>
<gene>
    <name evidence="9" type="primary">cmpC</name>
    <name evidence="9" type="ORF">MGMO_85c00190</name>
</gene>
<dbReference type="PROSITE" id="PS00211">
    <property type="entry name" value="ABC_TRANSPORTER_1"/>
    <property type="match status" value="1"/>
</dbReference>
<evidence type="ECO:0000256" key="2">
    <source>
        <dbReference type="ARBA" id="ARBA00005417"/>
    </source>
</evidence>
<keyword evidence="10" id="KW-1185">Reference proteome</keyword>
<comment type="subcellular location">
    <subcellularLocation>
        <location evidence="1">Cell membrane</location>
        <topology evidence="1">Peripheral membrane protein</topology>
    </subcellularLocation>
</comment>
<accession>V5BVJ4</accession>
<feature type="domain" description="ABC transporter" evidence="8">
    <location>
        <begin position="344"/>
        <end position="579"/>
    </location>
</feature>
<comment type="caution">
    <text evidence="9">The sequence shown here is derived from an EMBL/GenBank/DDBJ whole genome shotgun (WGS) entry which is preliminary data.</text>
</comment>
<evidence type="ECO:0000256" key="6">
    <source>
        <dbReference type="ARBA" id="ARBA00022840"/>
    </source>
</evidence>
<dbReference type="InterPro" id="IPR027417">
    <property type="entry name" value="P-loop_NTPase"/>
</dbReference>
<keyword evidence="9" id="KW-0378">Hydrolase</keyword>
<keyword evidence="5" id="KW-0547">Nucleotide-binding</keyword>
<protein>
    <submittedName>
        <fullName evidence="9">Bicarbonate transport ATP-binding protein CmpC</fullName>
        <ecNumber evidence="9">3.6.3.-</ecNumber>
    </submittedName>
</protein>